<reference evidence="2 3" key="1">
    <citation type="submission" date="2024-02" db="EMBL/GenBank/DDBJ databases">
        <title>Deinococcus xinjiangensis NBRC 107630.</title>
        <authorList>
            <person name="Ichikawa N."/>
            <person name="Katano-Makiyama Y."/>
            <person name="Hidaka K."/>
        </authorList>
    </citation>
    <scope>NUCLEOTIDE SEQUENCE [LARGE SCALE GENOMIC DNA]</scope>
    <source>
        <strain evidence="2 3">NBRC 107630</strain>
    </source>
</reference>
<keyword evidence="3" id="KW-1185">Reference proteome</keyword>
<keyword evidence="1" id="KW-0812">Transmembrane</keyword>
<feature type="transmembrane region" description="Helical" evidence="1">
    <location>
        <begin position="20"/>
        <end position="46"/>
    </location>
</feature>
<proteinExistence type="predicted"/>
<dbReference type="EMBL" id="BAABRN010000001">
    <property type="protein sequence ID" value="GAA5500284.1"/>
    <property type="molecule type" value="Genomic_DNA"/>
</dbReference>
<protein>
    <recommendedName>
        <fullName evidence="4">DUF2474 domain-containing protein</fullName>
    </recommendedName>
</protein>
<dbReference type="Proteomes" id="UP001458946">
    <property type="component" value="Unassembled WGS sequence"/>
</dbReference>
<sequence length="50" mass="5795">MPNFSQKPFPPDQHRTLRGMLVTLLWFALGVSLAVLALLVILFAFFRHHF</sequence>
<evidence type="ECO:0000313" key="2">
    <source>
        <dbReference type="EMBL" id="GAA5500284.1"/>
    </source>
</evidence>
<comment type="caution">
    <text evidence="2">The sequence shown here is derived from an EMBL/GenBank/DDBJ whole genome shotgun (WGS) entry which is preliminary data.</text>
</comment>
<evidence type="ECO:0000256" key="1">
    <source>
        <dbReference type="SAM" id="Phobius"/>
    </source>
</evidence>
<evidence type="ECO:0000313" key="3">
    <source>
        <dbReference type="Proteomes" id="UP001458946"/>
    </source>
</evidence>
<keyword evidence="1" id="KW-1133">Transmembrane helix</keyword>
<keyword evidence="1" id="KW-0472">Membrane</keyword>
<organism evidence="2 3">
    <name type="scientific">Deinococcus xinjiangensis</name>
    <dbReference type="NCBI Taxonomy" id="457454"/>
    <lineage>
        <taxon>Bacteria</taxon>
        <taxon>Thermotogati</taxon>
        <taxon>Deinococcota</taxon>
        <taxon>Deinococci</taxon>
        <taxon>Deinococcales</taxon>
        <taxon>Deinococcaceae</taxon>
        <taxon>Deinococcus</taxon>
    </lineage>
</organism>
<gene>
    <name evidence="2" type="ORF">Dxin01_00004</name>
</gene>
<accession>A0ABP9V4R1</accession>
<dbReference type="RefSeq" id="WP_353540279.1">
    <property type="nucleotide sequence ID" value="NZ_BAABRN010000001.1"/>
</dbReference>
<name>A0ABP9V4R1_9DEIO</name>
<evidence type="ECO:0008006" key="4">
    <source>
        <dbReference type="Google" id="ProtNLM"/>
    </source>
</evidence>